<evidence type="ECO:0000256" key="10">
    <source>
        <dbReference type="ARBA" id="ARBA00022927"/>
    </source>
</evidence>
<keyword evidence="8" id="KW-0997">Cell inner membrane</keyword>
<accession>A0AAJ4A2U4</accession>
<dbReference type="RefSeq" id="WP_152298960.1">
    <property type="nucleotide sequence ID" value="NZ_CP041166.1"/>
</dbReference>
<keyword evidence="16" id="KW-1185">Reference proteome</keyword>
<evidence type="ECO:0000256" key="14">
    <source>
        <dbReference type="SAM" id="Phobius"/>
    </source>
</evidence>
<dbReference type="NCBIfam" id="TIGR02804">
    <property type="entry name" value="ExbD_2"/>
    <property type="match status" value="1"/>
</dbReference>
<dbReference type="Gene3D" id="3.30.420.270">
    <property type="match status" value="1"/>
</dbReference>
<name>A0AAJ4A2U4_9BACT</name>
<comment type="subunit">
    <text evidence="4">The accessory proteins ExbB and ExbD seem to form a complex with TonB.</text>
</comment>
<dbReference type="InterPro" id="IPR014171">
    <property type="entry name" value="TonB_ExbD_2"/>
</dbReference>
<comment type="subcellular location">
    <subcellularLocation>
        <location evidence="2">Cell inner membrane</location>
        <topology evidence="2">Single-pass type II membrane protein</topology>
    </subcellularLocation>
    <subcellularLocation>
        <location evidence="13">Cell membrane</location>
        <topology evidence="13">Single-pass type II membrane protein</topology>
    </subcellularLocation>
</comment>
<keyword evidence="9 13" id="KW-0812">Transmembrane</keyword>
<evidence type="ECO:0000256" key="9">
    <source>
        <dbReference type="ARBA" id="ARBA00022692"/>
    </source>
</evidence>
<evidence type="ECO:0000256" key="5">
    <source>
        <dbReference type="ARBA" id="ARBA00022090"/>
    </source>
</evidence>
<dbReference type="PANTHER" id="PTHR30558:SF12">
    <property type="entry name" value="BIOPOLYMER TRANSPORT PROTEIN EXBD"/>
    <property type="match status" value="1"/>
</dbReference>
<dbReference type="EMBL" id="CP041166">
    <property type="protein sequence ID" value="QFR42897.1"/>
    <property type="molecule type" value="Genomic_DNA"/>
</dbReference>
<dbReference type="AlphaFoldDB" id="A0AAJ4A2U4"/>
<keyword evidence="6 13" id="KW-0813">Transport</keyword>
<dbReference type="GO" id="GO:0015031">
    <property type="term" value="P:protein transport"/>
    <property type="evidence" value="ECO:0007669"/>
    <property type="project" value="UniProtKB-KW"/>
</dbReference>
<keyword evidence="12 14" id="KW-0472">Membrane</keyword>
<evidence type="ECO:0000256" key="2">
    <source>
        <dbReference type="ARBA" id="ARBA00004249"/>
    </source>
</evidence>
<proteinExistence type="inferred from homology"/>
<dbReference type="PANTHER" id="PTHR30558">
    <property type="entry name" value="EXBD MEMBRANE COMPONENT OF PMF-DRIVEN MACROMOLECULE IMPORT SYSTEM"/>
    <property type="match status" value="1"/>
</dbReference>
<evidence type="ECO:0000256" key="6">
    <source>
        <dbReference type="ARBA" id="ARBA00022448"/>
    </source>
</evidence>
<dbReference type="Proteomes" id="UP000326061">
    <property type="component" value="Chromosome"/>
</dbReference>
<dbReference type="InterPro" id="IPR003400">
    <property type="entry name" value="ExbD"/>
</dbReference>
<dbReference type="KEGG" id="suln:FJR47_02820"/>
<evidence type="ECO:0000256" key="12">
    <source>
        <dbReference type="ARBA" id="ARBA00023136"/>
    </source>
</evidence>
<evidence type="ECO:0000256" key="8">
    <source>
        <dbReference type="ARBA" id="ARBA00022519"/>
    </source>
</evidence>
<evidence type="ECO:0000256" key="4">
    <source>
        <dbReference type="ARBA" id="ARBA00011471"/>
    </source>
</evidence>
<keyword evidence="11 14" id="KW-1133">Transmembrane helix</keyword>
<organism evidence="15 16">
    <name type="scientific">Sulfurimonas xiamenensis</name>
    <dbReference type="NCBI Taxonomy" id="2590021"/>
    <lineage>
        <taxon>Bacteria</taxon>
        <taxon>Pseudomonadati</taxon>
        <taxon>Campylobacterota</taxon>
        <taxon>Epsilonproteobacteria</taxon>
        <taxon>Campylobacterales</taxon>
        <taxon>Sulfurimonadaceae</taxon>
        <taxon>Sulfurimonas</taxon>
    </lineage>
</organism>
<evidence type="ECO:0000256" key="3">
    <source>
        <dbReference type="ARBA" id="ARBA00005811"/>
    </source>
</evidence>
<protein>
    <recommendedName>
        <fullName evidence="5">Biopolymer transport protein ExbD</fullName>
    </recommendedName>
</protein>
<comment type="function">
    <text evidence="1">Involved in the TonB-dependent energy-dependent transport of various receptor-bound substrates.</text>
</comment>
<evidence type="ECO:0000313" key="15">
    <source>
        <dbReference type="EMBL" id="QFR42897.1"/>
    </source>
</evidence>
<evidence type="ECO:0000313" key="16">
    <source>
        <dbReference type="Proteomes" id="UP000326061"/>
    </source>
</evidence>
<comment type="similarity">
    <text evidence="3 13">Belongs to the ExbD/TolR family.</text>
</comment>
<dbReference type="GO" id="GO:0022857">
    <property type="term" value="F:transmembrane transporter activity"/>
    <property type="evidence" value="ECO:0007669"/>
    <property type="project" value="InterPro"/>
</dbReference>
<dbReference type="Pfam" id="PF02472">
    <property type="entry name" value="ExbD"/>
    <property type="match status" value="1"/>
</dbReference>
<keyword evidence="10 13" id="KW-0653">Protein transport</keyword>
<evidence type="ECO:0000256" key="1">
    <source>
        <dbReference type="ARBA" id="ARBA00003540"/>
    </source>
</evidence>
<reference evidence="16" key="1">
    <citation type="submission" date="2019-06" db="EMBL/GenBank/DDBJ databases">
        <title>Sulfurimonas gotlandica sp. nov., a chemoautotrophic and psychrotolerant epsilonproteobacterium isolated from a pelagic redoxcline, and an emended description of the genus Sulfurimonas.</title>
        <authorList>
            <person name="Wang S."/>
            <person name="Jiang L."/>
            <person name="Shao Z."/>
        </authorList>
    </citation>
    <scope>NUCLEOTIDE SEQUENCE [LARGE SCALE GENOMIC DNA]</scope>
    <source>
        <strain evidence="16">1-1N</strain>
    </source>
</reference>
<gene>
    <name evidence="15" type="primary">exbD</name>
    <name evidence="15" type="ORF">FJR47_02820</name>
</gene>
<evidence type="ECO:0000256" key="7">
    <source>
        <dbReference type="ARBA" id="ARBA00022475"/>
    </source>
</evidence>
<dbReference type="GO" id="GO:0005886">
    <property type="term" value="C:plasma membrane"/>
    <property type="evidence" value="ECO:0007669"/>
    <property type="project" value="UniProtKB-SubCell"/>
</dbReference>
<feature type="transmembrane region" description="Helical" evidence="14">
    <location>
        <begin position="16"/>
        <end position="37"/>
    </location>
</feature>
<evidence type="ECO:0000256" key="11">
    <source>
        <dbReference type="ARBA" id="ARBA00022989"/>
    </source>
</evidence>
<evidence type="ECO:0000256" key="13">
    <source>
        <dbReference type="RuleBase" id="RU003879"/>
    </source>
</evidence>
<sequence>MAKCKKQRKRFDEINVIPFIDIMLVLLVMVLTTATFVSKGIIPIELPTAKASTKEELKKEVTIYINAKGELFIEEKRVDLKALETELSTISKEQTVVLRSDKESKFQDFVAVMDILKSLNHEQLYIVTKEDQ</sequence>
<keyword evidence="7" id="KW-1003">Cell membrane</keyword>